<feature type="transmembrane region" description="Helical" evidence="1">
    <location>
        <begin position="387"/>
        <end position="408"/>
    </location>
</feature>
<evidence type="ECO:0000256" key="1">
    <source>
        <dbReference type="SAM" id="Phobius"/>
    </source>
</evidence>
<keyword evidence="1" id="KW-0472">Membrane</keyword>
<protein>
    <submittedName>
        <fullName evidence="2">Uncharacterized protein</fullName>
    </submittedName>
</protein>
<feature type="transmembrane region" description="Helical" evidence="1">
    <location>
        <begin position="67"/>
        <end position="86"/>
    </location>
</feature>
<comment type="caution">
    <text evidence="2">The sequence shown here is derived from an EMBL/GenBank/DDBJ whole genome shotgun (WGS) entry which is preliminary data.</text>
</comment>
<feature type="transmembrane region" description="Helical" evidence="1">
    <location>
        <begin position="483"/>
        <end position="501"/>
    </location>
</feature>
<evidence type="ECO:0000313" key="2">
    <source>
        <dbReference type="EMBL" id="MCA9727823.1"/>
    </source>
</evidence>
<name>A0A956LZ10_UNCEI</name>
<feature type="transmembrane region" description="Helical" evidence="1">
    <location>
        <begin position="40"/>
        <end position="60"/>
    </location>
</feature>
<proteinExistence type="predicted"/>
<feature type="transmembrane region" description="Helical" evidence="1">
    <location>
        <begin position="451"/>
        <end position="471"/>
    </location>
</feature>
<organism evidence="2 3">
    <name type="scientific">Eiseniibacteriota bacterium</name>
    <dbReference type="NCBI Taxonomy" id="2212470"/>
    <lineage>
        <taxon>Bacteria</taxon>
        <taxon>Candidatus Eiseniibacteriota</taxon>
    </lineage>
</organism>
<reference evidence="2" key="1">
    <citation type="submission" date="2020-04" db="EMBL/GenBank/DDBJ databases">
        <authorList>
            <person name="Zhang T."/>
        </authorList>
    </citation>
    <scope>NUCLEOTIDE SEQUENCE</scope>
    <source>
        <strain evidence="2">HKST-UBA01</strain>
    </source>
</reference>
<feature type="transmembrane region" description="Helical" evidence="1">
    <location>
        <begin position="420"/>
        <end position="439"/>
    </location>
</feature>
<feature type="transmembrane region" description="Helical" evidence="1">
    <location>
        <begin position="106"/>
        <end position="124"/>
    </location>
</feature>
<dbReference type="AlphaFoldDB" id="A0A956LZ10"/>
<feature type="transmembrane region" description="Helical" evidence="1">
    <location>
        <begin position="195"/>
        <end position="212"/>
    </location>
</feature>
<evidence type="ECO:0000313" key="3">
    <source>
        <dbReference type="Proteomes" id="UP000697710"/>
    </source>
</evidence>
<keyword evidence="1" id="KW-0812">Transmembrane</keyword>
<feature type="transmembrane region" description="Helical" evidence="1">
    <location>
        <begin position="289"/>
        <end position="307"/>
    </location>
</feature>
<reference evidence="2" key="2">
    <citation type="journal article" date="2021" name="Microbiome">
        <title>Successional dynamics and alternative stable states in a saline activated sludge microbial community over 9 years.</title>
        <authorList>
            <person name="Wang Y."/>
            <person name="Ye J."/>
            <person name="Ju F."/>
            <person name="Liu L."/>
            <person name="Boyd J.A."/>
            <person name="Deng Y."/>
            <person name="Parks D.H."/>
            <person name="Jiang X."/>
            <person name="Yin X."/>
            <person name="Woodcroft B.J."/>
            <person name="Tyson G.W."/>
            <person name="Hugenholtz P."/>
            <person name="Polz M.F."/>
            <person name="Zhang T."/>
        </authorList>
    </citation>
    <scope>NUCLEOTIDE SEQUENCE</scope>
    <source>
        <strain evidence="2">HKST-UBA01</strain>
    </source>
</reference>
<dbReference type="Proteomes" id="UP000697710">
    <property type="component" value="Unassembled WGS sequence"/>
</dbReference>
<accession>A0A956LZ10</accession>
<sequence length="861" mass="96968">MSLQLLLFWASCLALFLLPGALVARSIPVLWSRLSPGERLLPAFLLSAGYLGLVWVLGSLIRPTVDFSLGLWAAGCVILIPVTEWWRRRTGASARRRTPLPPPAGNLALLAALALCGISIWATLHEGGSLGYIHDSLDFVSFVRRMLETGRIDIVSAAYRNTEGMGPDPRRGAFHLGMAMVCAASGIAPDAMWRSLPVVLVPLSLWIFFASTRRILESAPAAAFALLFFVGTTLFEPDRFLQNLAYASRLGWVYSWVGVWAVALGLDADRTDKSRPPDWSRHARAVRGLVGRGALVLAVLGAPILVAVHVLSAVQYLISLAAFCWTWALSRREPRPLRRRLALLPLAAGAALVPALFFKVMGSYSAANPIFDHPQGLLYLWDQVPLLAPQRMAAWFGWPGLLAVLLVIPMFPRVRVRRDFAYVVSGTVIGALILLNPLAVMILERFKAHSLLFRVLFVVPHFATLGIYTAWSLRRLRDDRPSWRWAAPIAFLALIGLFLTFNVREATRFFSEPAFRRGPWMESQPLRRALAFLSESESEPRVVASDPITSYQIPAYSRHYAIAPFNQHSSPADDRAVERIYDALAILNAYVPMDRTLRLLRDYRVDYVLVNQSFPRYVKFYYTFIAPEAWPGELAKFTQLPEVFEPVYSEDGIHLFRFHDPGPGFHYPPPRNPYVMIPAEEAGALDRATLATRLGVEPASVPPIEGLEMIGVAWTQRTFTAGDYVKIRSYWRRTGPPPTLPVEAFFRLATDYPSPLFENPWFGKPYRRFYEKKVGLTYRFGRLHEPLEESFPTFLWEPGAVYWDEFWIPAPRHAAPGEYQVAVKLYEVPYAPNYYLTDFLRVNDSLEGVEIGRVELVPPRD</sequence>
<gene>
    <name evidence="2" type="ORF">KC729_09085</name>
</gene>
<keyword evidence="1" id="KW-1133">Transmembrane helix</keyword>
<feature type="transmembrane region" description="Helical" evidence="1">
    <location>
        <begin position="342"/>
        <end position="367"/>
    </location>
</feature>
<feature type="transmembrane region" description="Helical" evidence="1">
    <location>
        <begin position="250"/>
        <end position="268"/>
    </location>
</feature>
<dbReference type="EMBL" id="JAGQHR010000242">
    <property type="protein sequence ID" value="MCA9727823.1"/>
    <property type="molecule type" value="Genomic_DNA"/>
</dbReference>
<feature type="transmembrane region" description="Helical" evidence="1">
    <location>
        <begin position="219"/>
        <end position="235"/>
    </location>
</feature>
<feature type="transmembrane region" description="Helical" evidence="1">
    <location>
        <begin position="313"/>
        <end position="330"/>
    </location>
</feature>